<gene>
    <name evidence="1" type="ORF">SDAV_00359</name>
</gene>
<evidence type="ECO:0000313" key="2">
    <source>
        <dbReference type="Proteomes" id="UP000253689"/>
    </source>
</evidence>
<protein>
    <submittedName>
        <fullName evidence="1">Uncharacterized protein</fullName>
    </submittedName>
</protein>
<dbReference type="EMBL" id="CP031088">
    <property type="protein sequence ID" value="AXF95353.1"/>
    <property type="molecule type" value="Genomic_DNA"/>
</dbReference>
<dbReference type="KEGG" id="sphh:SDAV_00359"/>
<reference evidence="2" key="1">
    <citation type="submission" date="2018-07" db="EMBL/GenBank/DDBJ databases">
        <title>Complete Genome Sequence of Spiroplasma phoeniceum.</title>
        <authorList>
            <person name="Davis R.E."/>
            <person name="Shao J.Y."/>
            <person name="Zhao Y."/>
            <person name="Silver A."/>
            <person name="Stump z."/>
            <person name="Gasparich G."/>
        </authorList>
    </citation>
    <scope>NUCLEOTIDE SEQUENCE [LARGE SCALE GENOMIC DNA]</scope>
    <source>
        <strain evidence="2">P40</strain>
    </source>
</reference>
<evidence type="ECO:0000313" key="1">
    <source>
        <dbReference type="EMBL" id="AXF95353.1"/>
    </source>
</evidence>
<name>A0A345DMB5_9MOLU</name>
<sequence length="93" mass="11186">METIKKLDKIKKLLDEALAEKDKQYWILLADRDKLEMYRHNRLKKSDFYEVNHSCDLPDGGRVWIHGHMLDESWRDGNTIVEDEPHKYNSLEE</sequence>
<keyword evidence="2" id="KW-1185">Reference proteome</keyword>
<accession>A0A345DMB5</accession>
<proteinExistence type="predicted"/>
<dbReference type="AlphaFoldDB" id="A0A345DMB5"/>
<dbReference type="Proteomes" id="UP000253689">
    <property type="component" value="Chromosome"/>
</dbReference>
<organism evidence="1 2">
    <name type="scientific">Spiroplasma phoeniceum P40</name>
    <dbReference type="NCBI Taxonomy" id="1276259"/>
    <lineage>
        <taxon>Bacteria</taxon>
        <taxon>Bacillati</taxon>
        <taxon>Mycoplasmatota</taxon>
        <taxon>Mollicutes</taxon>
        <taxon>Entomoplasmatales</taxon>
        <taxon>Spiroplasmataceae</taxon>
        <taxon>Spiroplasma</taxon>
    </lineage>
</organism>
<dbReference type="RefSeq" id="WP_114564299.1">
    <property type="nucleotide sequence ID" value="NZ_CP031088.1"/>
</dbReference>